<dbReference type="PANTHER" id="PTHR11579">
    <property type="entry name" value="PROTEIN-L-ISOASPARTATE O-METHYLTRANSFERASE"/>
    <property type="match status" value="1"/>
</dbReference>
<evidence type="ECO:0000256" key="3">
    <source>
        <dbReference type="ARBA" id="ARBA00011890"/>
    </source>
</evidence>
<evidence type="ECO:0000256" key="5">
    <source>
        <dbReference type="ARBA" id="ARBA00022603"/>
    </source>
</evidence>
<evidence type="ECO:0000313" key="13">
    <source>
        <dbReference type="EMBL" id="RNA40950.1"/>
    </source>
</evidence>
<dbReference type="EC" id="2.1.1.77" evidence="3"/>
<keyword evidence="7" id="KW-0949">S-adenosyl-L-methionine</keyword>
<protein>
    <recommendedName>
        <fullName evidence="11">Protein-L-isoaspartate(D-aspartate) O-methyltransferase</fullName>
        <ecNumber evidence="3">2.1.1.77</ecNumber>
    </recommendedName>
    <alternativeName>
        <fullName evidence="9">L-isoaspartyl protein carboxyl methyltransferase</fullName>
    </alternativeName>
    <alternativeName>
        <fullName evidence="12">Protein L-isoaspartyl/D-aspartyl methyltransferase</fullName>
    </alternativeName>
    <alternativeName>
        <fullName evidence="8">Protein-beta-aspartate methyltransferase</fullName>
    </alternativeName>
</protein>
<evidence type="ECO:0000256" key="1">
    <source>
        <dbReference type="ARBA" id="ARBA00004496"/>
    </source>
</evidence>
<gene>
    <name evidence="13" type="ORF">BpHYR1_044473</name>
</gene>
<name>A0A3M7SZE1_BRAPC</name>
<evidence type="ECO:0000256" key="9">
    <source>
        <dbReference type="ARBA" id="ARBA00031350"/>
    </source>
</evidence>
<evidence type="ECO:0000256" key="6">
    <source>
        <dbReference type="ARBA" id="ARBA00022679"/>
    </source>
</evidence>
<comment type="catalytic activity">
    <reaction evidence="10">
        <text>[protein]-L-isoaspartate + S-adenosyl-L-methionine = [protein]-L-isoaspartate alpha-methyl ester + S-adenosyl-L-homocysteine</text>
        <dbReference type="Rhea" id="RHEA:12705"/>
        <dbReference type="Rhea" id="RHEA-COMP:12143"/>
        <dbReference type="Rhea" id="RHEA-COMP:12144"/>
        <dbReference type="ChEBI" id="CHEBI:57856"/>
        <dbReference type="ChEBI" id="CHEBI:59789"/>
        <dbReference type="ChEBI" id="CHEBI:90596"/>
        <dbReference type="ChEBI" id="CHEBI:90598"/>
        <dbReference type="EC" id="2.1.1.77"/>
    </reaction>
    <physiologicalReaction direction="left-to-right" evidence="10">
        <dbReference type="Rhea" id="RHEA:12706"/>
    </physiologicalReaction>
</comment>
<comment type="subcellular location">
    <subcellularLocation>
        <location evidence="1">Cytoplasm</location>
    </subcellularLocation>
</comment>
<proteinExistence type="inferred from homology"/>
<dbReference type="CDD" id="cd02440">
    <property type="entry name" value="AdoMet_MTases"/>
    <property type="match status" value="1"/>
</dbReference>
<keyword evidence="5" id="KW-0489">Methyltransferase</keyword>
<evidence type="ECO:0000256" key="4">
    <source>
        <dbReference type="ARBA" id="ARBA00022490"/>
    </source>
</evidence>
<dbReference type="InterPro" id="IPR000682">
    <property type="entry name" value="PCMT"/>
</dbReference>
<dbReference type="FunFam" id="3.40.50.150:FF:000027">
    <property type="entry name" value="Protein-L-isoaspartate O-methyltransferase"/>
    <property type="match status" value="1"/>
</dbReference>
<sequence length="226" mass="24487">MAWRSSGRTQVELINNLCNNGIITNQRVKNAMLAVDRSFFSPRNPYNDSPQYIGSNVTISAPHMHAYALEALSDKLVEGAKVLDVGSGSGYLTACMAVMVGDSGKVIGVEHIDELVKKSIESIKNWNENALFSEKIKIIGIGDGRQGNDENGPYDAIHVGAAAPDIPKTLVDQLALNGRMVLPVGAEGGNQEFVQIDKLMDGKIESKKLMGVMYVPLTDKTKQLNK</sequence>
<dbReference type="Gene3D" id="3.40.50.150">
    <property type="entry name" value="Vaccinia Virus protein VP39"/>
    <property type="match status" value="1"/>
</dbReference>
<evidence type="ECO:0000256" key="8">
    <source>
        <dbReference type="ARBA" id="ARBA00031323"/>
    </source>
</evidence>
<reference evidence="13 14" key="1">
    <citation type="journal article" date="2018" name="Sci. Rep.">
        <title>Genomic signatures of local adaptation to the degree of environmental predictability in rotifers.</title>
        <authorList>
            <person name="Franch-Gras L."/>
            <person name="Hahn C."/>
            <person name="Garcia-Roger E.M."/>
            <person name="Carmona M.J."/>
            <person name="Serra M."/>
            <person name="Gomez A."/>
        </authorList>
    </citation>
    <scope>NUCLEOTIDE SEQUENCE [LARGE SCALE GENOMIC DNA]</scope>
    <source>
        <strain evidence="13">HYR1</strain>
    </source>
</reference>
<evidence type="ECO:0000256" key="11">
    <source>
        <dbReference type="ARBA" id="ARBA00040923"/>
    </source>
</evidence>
<keyword evidence="4" id="KW-0963">Cytoplasm</keyword>
<comment type="similarity">
    <text evidence="2">Belongs to the methyltransferase superfamily. L-isoaspartyl/D-aspartyl protein methyltransferase family.</text>
</comment>
<dbReference type="AlphaFoldDB" id="A0A3M7SZE1"/>
<dbReference type="InterPro" id="IPR029063">
    <property type="entry name" value="SAM-dependent_MTases_sf"/>
</dbReference>
<dbReference type="GO" id="GO:0005737">
    <property type="term" value="C:cytoplasm"/>
    <property type="evidence" value="ECO:0007669"/>
    <property type="project" value="UniProtKB-SubCell"/>
</dbReference>
<evidence type="ECO:0000256" key="12">
    <source>
        <dbReference type="ARBA" id="ARBA00042126"/>
    </source>
</evidence>
<organism evidence="13 14">
    <name type="scientific">Brachionus plicatilis</name>
    <name type="common">Marine rotifer</name>
    <name type="synonym">Brachionus muelleri</name>
    <dbReference type="NCBI Taxonomy" id="10195"/>
    <lineage>
        <taxon>Eukaryota</taxon>
        <taxon>Metazoa</taxon>
        <taxon>Spiralia</taxon>
        <taxon>Gnathifera</taxon>
        <taxon>Rotifera</taxon>
        <taxon>Eurotatoria</taxon>
        <taxon>Monogononta</taxon>
        <taxon>Pseudotrocha</taxon>
        <taxon>Ploima</taxon>
        <taxon>Brachionidae</taxon>
        <taxon>Brachionus</taxon>
    </lineage>
</organism>
<evidence type="ECO:0000256" key="7">
    <source>
        <dbReference type="ARBA" id="ARBA00022691"/>
    </source>
</evidence>
<dbReference type="GO" id="GO:0032259">
    <property type="term" value="P:methylation"/>
    <property type="evidence" value="ECO:0007669"/>
    <property type="project" value="UniProtKB-KW"/>
</dbReference>
<evidence type="ECO:0000256" key="2">
    <source>
        <dbReference type="ARBA" id="ARBA00005369"/>
    </source>
</evidence>
<evidence type="ECO:0000256" key="10">
    <source>
        <dbReference type="ARBA" id="ARBA00035815"/>
    </source>
</evidence>
<comment type="caution">
    <text evidence="13">The sequence shown here is derived from an EMBL/GenBank/DDBJ whole genome shotgun (WGS) entry which is preliminary data.</text>
</comment>
<dbReference type="GO" id="GO:0004719">
    <property type="term" value="F:protein-L-isoaspartate (D-aspartate) O-methyltransferase activity"/>
    <property type="evidence" value="ECO:0007669"/>
    <property type="project" value="UniProtKB-EC"/>
</dbReference>
<dbReference type="SUPFAM" id="SSF53335">
    <property type="entry name" value="S-adenosyl-L-methionine-dependent methyltransferases"/>
    <property type="match status" value="1"/>
</dbReference>
<dbReference type="OrthoDB" id="73890at2759"/>
<evidence type="ECO:0000313" key="14">
    <source>
        <dbReference type="Proteomes" id="UP000276133"/>
    </source>
</evidence>
<dbReference type="EMBL" id="REGN01000564">
    <property type="protein sequence ID" value="RNA40950.1"/>
    <property type="molecule type" value="Genomic_DNA"/>
</dbReference>
<keyword evidence="6" id="KW-0808">Transferase</keyword>
<dbReference type="Proteomes" id="UP000276133">
    <property type="component" value="Unassembled WGS sequence"/>
</dbReference>
<accession>A0A3M7SZE1</accession>
<dbReference type="STRING" id="10195.A0A3M7SZE1"/>
<dbReference type="PANTHER" id="PTHR11579:SF0">
    <property type="entry name" value="PROTEIN-L-ISOASPARTATE(D-ASPARTATE) O-METHYLTRANSFERASE"/>
    <property type="match status" value="1"/>
</dbReference>
<dbReference type="Pfam" id="PF01135">
    <property type="entry name" value="PCMT"/>
    <property type="match status" value="1"/>
</dbReference>
<keyword evidence="14" id="KW-1185">Reference proteome</keyword>
<dbReference type="NCBIfam" id="TIGR00080">
    <property type="entry name" value="pimt"/>
    <property type="match status" value="1"/>
</dbReference>